<gene>
    <name evidence="1" type="ORF">PoMZ_09569</name>
</gene>
<dbReference type="EMBL" id="CP034204">
    <property type="protein sequence ID" value="QBZ53879.1"/>
    <property type="molecule type" value="Genomic_DNA"/>
</dbReference>
<organism evidence="1 2">
    <name type="scientific">Pyricularia oryzae</name>
    <name type="common">Rice blast fungus</name>
    <name type="synonym">Magnaporthe oryzae</name>
    <dbReference type="NCBI Taxonomy" id="318829"/>
    <lineage>
        <taxon>Eukaryota</taxon>
        <taxon>Fungi</taxon>
        <taxon>Dikarya</taxon>
        <taxon>Ascomycota</taxon>
        <taxon>Pezizomycotina</taxon>
        <taxon>Sordariomycetes</taxon>
        <taxon>Sordariomycetidae</taxon>
        <taxon>Magnaporthales</taxon>
        <taxon>Pyriculariaceae</taxon>
        <taxon>Pyricularia</taxon>
    </lineage>
</organism>
<name>A0A4P7MUS4_PYROR</name>
<dbReference type="Proteomes" id="UP000294847">
    <property type="component" value="Chromosome 1"/>
</dbReference>
<dbReference type="AlphaFoldDB" id="A0A4P7MUS4"/>
<reference evidence="1 2" key="1">
    <citation type="journal article" date="2019" name="Mol. Biol. Evol.">
        <title>Blast fungal genomes show frequent chromosomal changes, gene gains and losses, and effector gene turnover.</title>
        <authorList>
            <person name="Gomez Luciano L.B."/>
            <person name="Jason Tsai I."/>
            <person name="Chuma I."/>
            <person name="Tosa Y."/>
            <person name="Chen Y.H."/>
            <person name="Li J.Y."/>
            <person name="Li M.Y."/>
            <person name="Jade Lu M.Y."/>
            <person name="Nakayashiki H."/>
            <person name="Li W.H."/>
        </authorList>
    </citation>
    <scope>NUCLEOTIDE SEQUENCE [LARGE SCALE GENOMIC DNA]</scope>
    <source>
        <strain evidence="1">MZ5-1-6</strain>
    </source>
</reference>
<evidence type="ECO:0000313" key="2">
    <source>
        <dbReference type="Proteomes" id="UP000294847"/>
    </source>
</evidence>
<proteinExistence type="predicted"/>
<sequence>MVTGSAVEEGKFPPRRGVILDRWSHHAYKRRRNLSHVLAPKFPGYRDCILTENGERREASQRIKYIAEDPSPQWAQ</sequence>
<evidence type="ECO:0000313" key="1">
    <source>
        <dbReference type="EMBL" id="QBZ53879.1"/>
    </source>
</evidence>
<accession>A0A4P7MUS4</accession>
<protein>
    <submittedName>
        <fullName evidence="1">Uncharacterized protein</fullName>
    </submittedName>
</protein>